<dbReference type="InterPro" id="IPR056694">
    <property type="entry name" value="DUF7792"/>
</dbReference>
<dbReference type="InterPro" id="IPR011989">
    <property type="entry name" value="ARM-like"/>
</dbReference>
<dbReference type="Proteomes" id="UP000593568">
    <property type="component" value="Unassembled WGS sequence"/>
</dbReference>
<dbReference type="InterPro" id="IPR000225">
    <property type="entry name" value="Armadillo"/>
</dbReference>
<dbReference type="SMART" id="SM00185">
    <property type="entry name" value="ARM"/>
    <property type="match status" value="5"/>
</dbReference>
<dbReference type="InterPro" id="IPR016024">
    <property type="entry name" value="ARM-type_fold"/>
</dbReference>
<comment type="caution">
    <text evidence="3">The sequence shown here is derived from an EMBL/GenBank/DDBJ whole genome shotgun (WGS) entry which is preliminary data.</text>
</comment>
<keyword evidence="4" id="KW-1185">Reference proteome</keyword>
<dbReference type="EMBL" id="JABEZW010000005">
    <property type="protein sequence ID" value="MBA0766545.1"/>
    <property type="molecule type" value="Genomic_DNA"/>
</dbReference>
<protein>
    <recommendedName>
        <fullName evidence="2">DUF7792 domain-containing protein</fullName>
    </recommendedName>
</protein>
<evidence type="ECO:0000259" key="2">
    <source>
        <dbReference type="Pfam" id="PF25055"/>
    </source>
</evidence>
<accession>A0A7J9E1U4</accession>
<reference evidence="3 4" key="1">
    <citation type="journal article" date="2019" name="Genome Biol. Evol.">
        <title>Insights into the evolution of the New World diploid cottons (Gossypium, subgenus Houzingenia) based on genome sequencing.</title>
        <authorList>
            <person name="Grover C.E."/>
            <person name="Arick M.A. 2nd"/>
            <person name="Thrash A."/>
            <person name="Conover J.L."/>
            <person name="Sanders W.S."/>
            <person name="Peterson D.G."/>
            <person name="Frelichowski J.E."/>
            <person name="Scheffler J.A."/>
            <person name="Scheffler B.E."/>
            <person name="Wendel J.F."/>
        </authorList>
    </citation>
    <scope>NUCLEOTIDE SEQUENCE [LARGE SCALE GENOMIC DNA]</scope>
    <source>
        <strain evidence="3">8</strain>
        <tissue evidence="3">Leaf</tissue>
    </source>
</reference>
<gene>
    <name evidence="3" type="ORF">Gotri_015577</name>
</gene>
<feature type="domain" description="DUF7792" evidence="2">
    <location>
        <begin position="8"/>
        <end position="125"/>
    </location>
</feature>
<organism evidence="3 4">
    <name type="scientific">Gossypium trilobum</name>
    <dbReference type="NCBI Taxonomy" id="34281"/>
    <lineage>
        <taxon>Eukaryota</taxon>
        <taxon>Viridiplantae</taxon>
        <taxon>Streptophyta</taxon>
        <taxon>Embryophyta</taxon>
        <taxon>Tracheophyta</taxon>
        <taxon>Spermatophyta</taxon>
        <taxon>Magnoliopsida</taxon>
        <taxon>eudicotyledons</taxon>
        <taxon>Gunneridae</taxon>
        <taxon>Pentapetalae</taxon>
        <taxon>rosids</taxon>
        <taxon>malvids</taxon>
        <taxon>Malvales</taxon>
        <taxon>Malvaceae</taxon>
        <taxon>Malvoideae</taxon>
        <taxon>Gossypium</taxon>
    </lineage>
</organism>
<evidence type="ECO:0000313" key="3">
    <source>
        <dbReference type="EMBL" id="MBA0766545.1"/>
    </source>
</evidence>
<dbReference type="PANTHER" id="PTHR46168:SF12">
    <property type="entry name" value="ARMADILLO REPEAT ONLY 4-LIKE PROTEIN"/>
    <property type="match status" value="1"/>
</dbReference>
<name>A0A7J9E1U4_9ROSI</name>
<dbReference type="SUPFAM" id="SSF48371">
    <property type="entry name" value="ARM repeat"/>
    <property type="match status" value="2"/>
</dbReference>
<evidence type="ECO:0000256" key="1">
    <source>
        <dbReference type="ARBA" id="ARBA00022737"/>
    </source>
</evidence>
<dbReference type="AlphaFoldDB" id="A0A7J9E1U4"/>
<dbReference type="Pfam" id="PF25055">
    <property type="entry name" value="DUF7792"/>
    <property type="match status" value="1"/>
</dbReference>
<proteinExistence type="predicted"/>
<keyword evidence="1" id="KW-0677">Repeat</keyword>
<evidence type="ECO:0000313" key="4">
    <source>
        <dbReference type="Proteomes" id="UP000593568"/>
    </source>
</evidence>
<sequence length="823" mass="91920">MALCSYAQQLFDLMLLGEDVSFAINESNSFKVECGELGKRVSRLLELLSDLLITTAPTPLYLRPINCMVAKLKGHFEAARRIVCNCKHRNLIWRLFASRIAAEFEELFHVLDAFIGEMEWVVRLYESQTRGGCLKTVDRMSPTVSVWSCIATVEMGSSLDDRIEAVNHLASLVRHKHDYKHIIVEEGGVDSLMKLLKENCSLVAHIAAANTLCLLANEDNEGTIMKEMVSTFIKSLSKTSPISKQTQAADLVASIAERNPESKQHDLIRENIIWQLVILLSSEQSTLELKISCSNALWKLAQGSVSNCRTLTETKGMLCLAKLVAKEQGELRYNCIMIIKEITSIAESDDGFRRSAFTSSSPAAKAVVDELLRVIKELDATKLRVPAIKSIGSLARSFSAKQSRVIGPLVARLGNTDQDVAMEAAIALKNFVSTGNYLCSEHSKSIIEFEGVPLLMKLLNSGDKSTHPHVLALICYLAQHDSNSNVLIKAGALTALQTIDPKVNIEYTELETLVPRTISKLQSYLTVEQQQTESSTGIIQFITEQSKAVVDTIGGRLKLLYKGLTVYLPTLVKNPRKRILRAIPPLKKTRIQQFLKAKCMELALMSVYYLKKRLAIEEPAQKLRLVLPLMALKEITALAEHNIDLRREVFKTGSVELLLRVIKESEDYMLKVLAIKSIGFLARTFRKSNHHRVISLLVSQLENGCGEVVMEALVALEKFSCDENYLCKEHSNKMIEFNAAQILVKLLSDGESELKLQVHGLVLMCCIASKADYCKAVEEARMTTAVRQLLREEGELGTFVSQKPELKELATKALHSLILYYEY</sequence>
<dbReference type="Gene3D" id="1.25.10.10">
    <property type="entry name" value="Leucine-rich Repeat Variant"/>
    <property type="match status" value="3"/>
</dbReference>
<dbReference type="PANTHER" id="PTHR46168">
    <property type="entry name" value="ARMADILLO REPEAT ONLY 4"/>
    <property type="match status" value="1"/>
</dbReference>